<accession>A0A1M7NTY1</accession>
<evidence type="ECO:0000313" key="4">
    <source>
        <dbReference type="EMBL" id="SHN07534.1"/>
    </source>
</evidence>
<name>A0A1M7NTY1_9BACT</name>
<dbReference type="InterPro" id="IPR019734">
    <property type="entry name" value="TPR_rpt"/>
</dbReference>
<evidence type="ECO:0000256" key="1">
    <source>
        <dbReference type="PROSITE-ProRule" id="PRU00339"/>
    </source>
</evidence>
<dbReference type="PANTHER" id="PTHR10098:SF108">
    <property type="entry name" value="TETRATRICOPEPTIDE REPEAT PROTEIN 28"/>
    <property type="match status" value="1"/>
</dbReference>
<dbReference type="InterPro" id="IPR011990">
    <property type="entry name" value="TPR-like_helical_dom_sf"/>
</dbReference>
<dbReference type="Pfam" id="PF13432">
    <property type="entry name" value="TPR_16"/>
    <property type="match status" value="1"/>
</dbReference>
<dbReference type="PANTHER" id="PTHR10098">
    <property type="entry name" value="RAPSYN-RELATED"/>
    <property type="match status" value="1"/>
</dbReference>
<feature type="repeat" description="TPR" evidence="1">
    <location>
        <begin position="152"/>
        <end position="185"/>
    </location>
</feature>
<gene>
    <name evidence="4" type="ORF">SAMN04488057_10672</name>
</gene>
<proteinExistence type="predicted"/>
<reference evidence="4 5" key="1">
    <citation type="submission" date="2016-11" db="EMBL/GenBank/DDBJ databases">
        <authorList>
            <person name="Jaros S."/>
            <person name="Januszkiewicz K."/>
            <person name="Wedrychowicz H."/>
        </authorList>
    </citation>
    <scope>NUCLEOTIDE SEQUENCE [LARGE SCALE GENOMIC DNA]</scope>
    <source>
        <strain evidence="4 5">CGMCC 1.6102</strain>
    </source>
</reference>
<dbReference type="SMART" id="SM00028">
    <property type="entry name" value="TPR"/>
    <property type="match status" value="6"/>
</dbReference>
<feature type="transmembrane region" description="Helical" evidence="2">
    <location>
        <begin position="902"/>
        <end position="921"/>
    </location>
</feature>
<dbReference type="RefSeq" id="WP_073094733.1">
    <property type="nucleotide sequence ID" value="NZ_FRCY01000006.1"/>
</dbReference>
<evidence type="ECO:0000259" key="3">
    <source>
        <dbReference type="Pfam" id="PF12770"/>
    </source>
</evidence>
<dbReference type="OrthoDB" id="9771112at2"/>
<dbReference type="EMBL" id="FRCY01000006">
    <property type="protein sequence ID" value="SHN07534.1"/>
    <property type="molecule type" value="Genomic_DNA"/>
</dbReference>
<dbReference type="Proteomes" id="UP000184513">
    <property type="component" value="Unassembled WGS sequence"/>
</dbReference>
<keyword evidence="2" id="KW-0812">Transmembrane</keyword>
<keyword evidence="2" id="KW-0472">Membrane</keyword>
<feature type="domain" description="CHAT" evidence="3">
    <location>
        <begin position="640"/>
        <end position="892"/>
    </location>
</feature>
<dbReference type="SUPFAM" id="SSF48452">
    <property type="entry name" value="TPR-like"/>
    <property type="match status" value="2"/>
</dbReference>
<dbReference type="PROSITE" id="PS50005">
    <property type="entry name" value="TPR"/>
    <property type="match status" value="1"/>
</dbReference>
<dbReference type="STRING" id="388280.SAMN04488057_10672"/>
<evidence type="ECO:0000313" key="5">
    <source>
        <dbReference type="Proteomes" id="UP000184513"/>
    </source>
</evidence>
<dbReference type="InterPro" id="IPR024983">
    <property type="entry name" value="CHAT_dom"/>
</dbReference>
<keyword evidence="2" id="KW-1133">Transmembrane helix</keyword>
<dbReference type="Gene3D" id="1.25.40.10">
    <property type="entry name" value="Tetratricopeptide repeat domain"/>
    <property type="match status" value="3"/>
</dbReference>
<organism evidence="4 5">
    <name type="scientific">Cyclobacterium lianum</name>
    <dbReference type="NCBI Taxonomy" id="388280"/>
    <lineage>
        <taxon>Bacteria</taxon>
        <taxon>Pseudomonadati</taxon>
        <taxon>Bacteroidota</taxon>
        <taxon>Cytophagia</taxon>
        <taxon>Cytophagales</taxon>
        <taxon>Cyclobacteriaceae</taxon>
        <taxon>Cyclobacterium</taxon>
    </lineage>
</organism>
<keyword evidence="1" id="KW-0802">TPR repeat</keyword>
<dbReference type="Pfam" id="PF12770">
    <property type="entry name" value="CHAT"/>
    <property type="match status" value="1"/>
</dbReference>
<dbReference type="AlphaFoldDB" id="A0A1M7NTY1"/>
<protein>
    <submittedName>
        <fullName evidence="4">Tetratricopeptide repeat-containing protein</fullName>
    </submittedName>
</protein>
<sequence>MFAILLSILFLQSPSLQDPLESEPVKIYEKGLKLYFAENPTKKTDSLAMAYFNRLLTADSLAQVLTREQLLNVHEKLGNLYLMAEADQKAIASYRKAISMNRFPALEDSLFFSANLFLGEAYYKQSKPDSAIHFLKRAEHILDLKKSRNEGSRLFNSMGVYYYETGNFSQSINYFTKAKDLVIGARKATKLDTYYQYAFYSFTSNIATALVRLNQLDSAERMFKDLLELEINPEKIHLALVDLYLEKGSPDEAGKFLNKISTQNTISSIGYANQLAEIHFQKRNFEKAEEGLRKLIASYQADKTDFLEGNRNFKLGFSHQLLGKVLLEQQQYQNALHHFQYAILHFDPGFSDLNPLTNPNDHGMGFAAYSLFETLILKANALLSLADKDNQHTFWQAAIDTYNEAFNKVFYLNAFYDNDQARIFLGESILPAYQRAVDQVLSAYRQNTHQKELLEQAFLWAEGSKSISLLARQQEGQLKAEIGIPETLLEKERRLNFEMANLIQKINDSEDSMMSKTLQQKLLDIRLARSRLHHEFNDIPEYLLAKSRSRIESLQELQENLLSEGILLVSLFETDTELHLFYVNKNSLEIESLPINKTLKEKVMNVKLALLNAEWGENFQQRVLSQEIFREVFASKWDKINAYEELLIIPHGIWRDFPFDILVDHAGNYLIENLAIGYQFSAHFMDGSAMQLPGLENTLAMAPYTHGTGNEQFVELPYSLEEIESLPGNKLVGKEATKSRFLAAMGDHSILHLATHAQAFLENPYRSFVAFYPDSTDFRLYLEELQYKRFEKTALVYLSACETNYGQVSASEGVLGISRAFAYAGCPNIITSLWKMEDMVSAFISARFYHHLDNGYTVAKSLQLAKTDLLVAPEMSQFRHPKYWAPLVYIGNPVGLEKNFSWKYIIIFACLLTGYLVIRVFNQKTLPLVKGG</sequence>
<keyword evidence="5" id="KW-1185">Reference proteome</keyword>
<evidence type="ECO:0000256" key="2">
    <source>
        <dbReference type="SAM" id="Phobius"/>
    </source>
</evidence>